<reference evidence="7 8" key="1">
    <citation type="submission" date="2016-10" db="EMBL/GenBank/DDBJ databases">
        <authorList>
            <person name="de Groot N.N."/>
        </authorList>
    </citation>
    <scope>NUCLEOTIDE SEQUENCE [LARGE SCALE GENOMIC DNA]</scope>
    <source>
        <strain evidence="7 8">DSM 19803</strain>
    </source>
</reference>
<dbReference type="PROSITE" id="PS00196">
    <property type="entry name" value="COPPER_BLUE"/>
    <property type="match status" value="1"/>
</dbReference>
<dbReference type="Gene3D" id="2.60.40.420">
    <property type="entry name" value="Cupredoxins - blue copper proteins"/>
    <property type="match status" value="1"/>
</dbReference>
<feature type="domain" description="Blue (type 1) copper" evidence="6">
    <location>
        <begin position="55"/>
        <end position="170"/>
    </location>
</feature>
<feature type="region of interest" description="Disordered" evidence="5">
    <location>
        <begin position="25"/>
        <end position="45"/>
    </location>
</feature>
<dbReference type="InterPro" id="IPR028871">
    <property type="entry name" value="BlueCu_1_BS"/>
</dbReference>
<dbReference type="PANTHER" id="PTHR38439">
    <property type="entry name" value="AURACYANIN-B"/>
    <property type="match status" value="1"/>
</dbReference>
<evidence type="ECO:0000259" key="6">
    <source>
        <dbReference type="Pfam" id="PF00127"/>
    </source>
</evidence>
<dbReference type="RefSeq" id="WP_093364596.1">
    <property type="nucleotide sequence ID" value="NZ_FNCW01000001.1"/>
</dbReference>
<dbReference type="InterPro" id="IPR000923">
    <property type="entry name" value="BlueCu_1"/>
</dbReference>
<dbReference type="GO" id="GO:0009055">
    <property type="term" value="F:electron transfer activity"/>
    <property type="evidence" value="ECO:0007669"/>
    <property type="project" value="InterPro"/>
</dbReference>
<dbReference type="PANTHER" id="PTHR38439:SF2">
    <property type="entry name" value="OUTER MEMBRANE PROTEIN H.8"/>
    <property type="match status" value="1"/>
</dbReference>
<gene>
    <name evidence="7" type="ORF">SAMN04488027_101261</name>
</gene>
<keyword evidence="2" id="KW-0479">Metal-binding</keyword>
<name>A0A1G7U578_9FLAO</name>
<dbReference type="InterPro" id="IPR050845">
    <property type="entry name" value="Cu-binding_ET"/>
</dbReference>
<dbReference type="Proteomes" id="UP000199296">
    <property type="component" value="Unassembled WGS sequence"/>
</dbReference>
<dbReference type="SUPFAM" id="SSF49503">
    <property type="entry name" value="Cupredoxins"/>
    <property type="match status" value="1"/>
</dbReference>
<dbReference type="NCBIfam" id="TIGR02695">
    <property type="entry name" value="azurin"/>
    <property type="match status" value="1"/>
</dbReference>
<dbReference type="OrthoDB" id="9814063at2"/>
<keyword evidence="3" id="KW-0249">Electron transport</keyword>
<dbReference type="InterPro" id="IPR008972">
    <property type="entry name" value="Cupredoxin"/>
</dbReference>
<evidence type="ECO:0000313" key="7">
    <source>
        <dbReference type="EMBL" id="SDG42538.1"/>
    </source>
</evidence>
<dbReference type="InterPro" id="IPR014068">
    <property type="entry name" value="Azurin"/>
</dbReference>
<dbReference type="AlphaFoldDB" id="A0A1G7U578"/>
<dbReference type="GO" id="GO:0005507">
    <property type="term" value="F:copper ion binding"/>
    <property type="evidence" value="ECO:0007669"/>
    <property type="project" value="InterPro"/>
</dbReference>
<evidence type="ECO:0000256" key="4">
    <source>
        <dbReference type="ARBA" id="ARBA00023008"/>
    </source>
</evidence>
<organism evidence="7 8">
    <name type="scientific">Psychroflexus sediminis</name>
    <dbReference type="NCBI Taxonomy" id="470826"/>
    <lineage>
        <taxon>Bacteria</taxon>
        <taxon>Pseudomonadati</taxon>
        <taxon>Bacteroidota</taxon>
        <taxon>Flavobacteriia</taxon>
        <taxon>Flavobacteriales</taxon>
        <taxon>Flavobacteriaceae</taxon>
        <taxon>Psychroflexus</taxon>
    </lineage>
</organism>
<dbReference type="EMBL" id="FNCW01000001">
    <property type="protein sequence ID" value="SDG42538.1"/>
    <property type="molecule type" value="Genomic_DNA"/>
</dbReference>
<keyword evidence="4" id="KW-0186">Copper</keyword>
<dbReference type="STRING" id="470826.SAMN04488027_101261"/>
<proteinExistence type="predicted"/>
<keyword evidence="8" id="KW-1185">Reference proteome</keyword>
<dbReference type="CDD" id="cd13922">
    <property type="entry name" value="Azurin"/>
    <property type="match status" value="1"/>
</dbReference>
<dbReference type="PROSITE" id="PS51257">
    <property type="entry name" value="PROKAR_LIPOPROTEIN"/>
    <property type="match status" value="1"/>
</dbReference>
<evidence type="ECO:0000256" key="1">
    <source>
        <dbReference type="ARBA" id="ARBA00022448"/>
    </source>
</evidence>
<evidence type="ECO:0000256" key="2">
    <source>
        <dbReference type="ARBA" id="ARBA00022723"/>
    </source>
</evidence>
<evidence type="ECO:0000256" key="5">
    <source>
        <dbReference type="SAM" id="MobiDB-lite"/>
    </source>
</evidence>
<accession>A0A1G7U578</accession>
<sequence length="170" mass="18796">MKNIFMLLFSAALLISCGGEGKKEEKKENSIKLSSNSSEPKEVKEDGISKVYLTGNDQMRYNKTEIKVNAGDKVVLTFEHVGTMSEATMGHNFVLLKNGTDVQEFAQKAVEFKENEYIPGDTEAIIAHTEMLGGGEKTQITFQAPEKGEYTYICSFPGHVALMKGTFIVE</sequence>
<dbReference type="Pfam" id="PF00127">
    <property type="entry name" value="Copper-bind"/>
    <property type="match status" value="1"/>
</dbReference>
<evidence type="ECO:0000256" key="3">
    <source>
        <dbReference type="ARBA" id="ARBA00022982"/>
    </source>
</evidence>
<evidence type="ECO:0000313" key="8">
    <source>
        <dbReference type="Proteomes" id="UP000199296"/>
    </source>
</evidence>
<keyword evidence="1" id="KW-0813">Transport</keyword>
<protein>
    <submittedName>
        <fullName evidence="7">Azurin</fullName>
    </submittedName>
</protein>